<dbReference type="AlphaFoldDB" id="A0A261FAW7"/>
<name>A0A261FAW7_9BIFI</name>
<comment type="subcellular location">
    <subcellularLocation>
        <location evidence="9">Cell membrane</location>
        <topology evidence="9">Multi-pass membrane protein</topology>
    </subcellularLocation>
</comment>
<keyword evidence="8 9" id="KW-0472">Membrane</keyword>
<dbReference type="InterPro" id="IPR001872">
    <property type="entry name" value="Peptidase_A8"/>
</dbReference>
<comment type="caution">
    <text evidence="9">Lacks conserved residue(s) required for the propagation of feature annotation.</text>
</comment>
<dbReference type="PANTHER" id="PTHR33695:SF1">
    <property type="entry name" value="LIPOPROTEIN SIGNAL PEPTIDASE"/>
    <property type="match status" value="1"/>
</dbReference>
<keyword evidence="12" id="KW-1185">Reference proteome</keyword>
<comment type="pathway">
    <text evidence="9">Protein modification; lipoprotein biosynthesis (signal peptide cleavage).</text>
</comment>
<dbReference type="UniPathway" id="UPA00665"/>
<dbReference type="GO" id="GO:0004190">
    <property type="term" value="F:aspartic-type endopeptidase activity"/>
    <property type="evidence" value="ECO:0007669"/>
    <property type="project" value="UniProtKB-UniRule"/>
</dbReference>
<feature type="active site" evidence="9">
    <location>
        <position position="142"/>
    </location>
</feature>
<keyword evidence="6 9" id="KW-0378">Hydrolase</keyword>
<evidence type="ECO:0000313" key="11">
    <source>
        <dbReference type="EMBL" id="OZG56248.1"/>
    </source>
</evidence>
<dbReference type="PANTHER" id="PTHR33695">
    <property type="entry name" value="LIPOPROTEIN SIGNAL PEPTIDASE"/>
    <property type="match status" value="1"/>
</dbReference>
<evidence type="ECO:0000256" key="2">
    <source>
        <dbReference type="ARBA" id="ARBA00022475"/>
    </source>
</evidence>
<evidence type="ECO:0000256" key="4">
    <source>
        <dbReference type="ARBA" id="ARBA00022692"/>
    </source>
</evidence>
<dbReference type="Pfam" id="PF01252">
    <property type="entry name" value="Peptidase_A8"/>
    <property type="match status" value="1"/>
</dbReference>
<evidence type="ECO:0000256" key="1">
    <source>
        <dbReference type="ARBA" id="ARBA00006139"/>
    </source>
</evidence>
<comment type="caution">
    <text evidence="11">The sequence shown here is derived from an EMBL/GenBank/DDBJ whole genome shotgun (WGS) entry which is preliminary data.</text>
</comment>
<evidence type="ECO:0000256" key="8">
    <source>
        <dbReference type="ARBA" id="ARBA00023136"/>
    </source>
</evidence>
<keyword evidence="4 9" id="KW-0812">Transmembrane</keyword>
<keyword evidence="5 9" id="KW-0064">Aspartyl protease</keyword>
<keyword evidence="7 9" id="KW-1133">Transmembrane helix</keyword>
<feature type="transmembrane region" description="Helical" evidence="9">
    <location>
        <begin position="95"/>
        <end position="113"/>
    </location>
</feature>
<keyword evidence="11" id="KW-0449">Lipoprotein</keyword>
<dbReference type="HAMAP" id="MF_00161">
    <property type="entry name" value="LspA"/>
    <property type="match status" value="1"/>
</dbReference>
<comment type="function">
    <text evidence="9">This protein specifically catalyzes the removal of signal peptides from prolipoproteins.</text>
</comment>
<feature type="transmembrane region" description="Helical" evidence="9">
    <location>
        <begin position="64"/>
        <end position="88"/>
    </location>
</feature>
<comment type="similarity">
    <text evidence="1 9 10">Belongs to the peptidase A8 family.</text>
</comment>
<dbReference type="EC" id="3.4.23.36" evidence="9"/>
<sequence>MTKKTNAITLRTALPFILWSAVLVLADQIVKFLAIRHLSLTYTLKPFGEHLPGLRLLFNPGATLGIGSAATWIITLIALIAAGVILYYGLSAKKPAWRVALILAFAGDLGNIIDRVFRAEHVFDGKVVDMIDYGWSVGNVADIYLTLAAILIVILISTDAFSHSQQDGEQAHE</sequence>
<dbReference type="OrthoDB" id="4308908at2"/>
<proteinExistence type="inferred from homology"/>
<dbReference type="RefSeq" id="WP_094689795.1">
    <property type="nucleotide sequence ID" value="NZ_JACBYZ010000001.1"/>
</dbReference>
<feature type="transmembrane region" description="Helical" evidence="9">
    <location>
        <begin position="133"/>
        <end position="156"/>
    </location>
</feature>
<dbReference type="PRINTS" id="PR00781">
    <property type="entry name" value="LIPOSIGPTASE"/>
</dbReference>
<dbReference type="GO" id="GO:0005886">
    <property type="term" value="C:plasma membrane"/>
    <property type="evidence" value="ECO:0007669"/>
    <property type="project" value="UniProtKB-SubCell"/>
</dbReference>
<evidence type="ECO:0000256" key="5">
    <source>
        <dbReference type="ARBA" id="ARBA00022750"/>
    </source>
</evidence>
<gene>
    <name evidence="9" type="primary">lspA</name>
    <name evidence="11" type="ORF">AEAE_0736</name>
</gene>
<evidence type="ECO:0000256" key="9">
    <source>
        <dbReference type="HAMAP-Rule" id="MF_00161"/>
    </source>
</evidence>
<comment type="catalytic activity">
    <reaction evidence="9">
        <text>Release of signal peptides from bacterial membrane prolipoproteins. Hydrolyzes -Xaa-Yaa-Zaa-|-(S,diacylglyceryl)Cys-, in which Xaa is hydrophobic (preferably Leu), and Yaa (Ala or Ser) and Zaa (Gly or Ala) have small, neutral side chains.</text>
        <dbReference type="EC" id="3.4.23.36"/>
    </reaction>
</comment>
<accession>A0A261FAW7</accession>
<keyword evidence="3 9" id="KW-0645">Protease</keyword>
<evidence type="ECO:0000256" key="3">
    <source>
        <dbReference type="ARBA" id="ARBA00022670"/>
    </source>
</evidence>
<dbReference type="EMBL" id="MWWU01000002">
    <property type="protein sequence ID" value="OZG56248.1"/>
    <property type="molecule type" value="Genomic_DNA"/>
</dbReference>
<dbReference type="Proteomes" id="UP000228976">
    <property type="component" value="Unassembled WGS sequence"/>
</dbReference>
<evidence type="ECO:0000256" key="10">
    <source>
        <dbReference type="RuleBase" id="RU004181"/>
    </source>
</evidence>
<organism evidence="11 12">
    <name type="scientific">Aeriscardovia aeriphila</name>
    <dbReference type="NCBI Taxonomy" id="218139"/>
    <lineage>
        <taxon>Bacteria</taxon>
        <taxon>Bacillati</taxon>
        <taxon>Actinomycetota</taxon>
        <taxon>Actinomycetes</taxon>
        <taxon>Bifidobacteriales</taxon>
        <taxon>Bifidobacteriaceae</taxon>
        <taxon>Aeriscardovia</taxon>
    </lineage>
</organism>
<evidence type="ECO:0000256" key="6">
    <source>
        <dbReference type="ARBA" id="ARBA00022801"/>
    </source>
</evidence>
<keyword evidence="2 9" id="KW-1003">Cell membrane</keyword>
<evidence type="ECO:0000313" key="12">
    <source>
        <dbReference type="Proteomes" id="UP000228976"/>
    </source>
</evidence>
<dbReference type="GO" id="GO:0006508">
    <property type="term" value="P:proteolysis"/>
    <property type="evidence" value="ECO:0007669"/>
    <property type="project" value="UniProtKB-KW"/>
</dbReference>
<protein>
    <recommendedName>
        <fullName evidence="9">Lipoprotein signal peptidase</fullName>
        <ecNumber evidence="9">3.4.23.36</ecNumber>
    </recommendedName>
    <alternativeName>
        <fullName evidence="9">Prolipoprotein signal peptidase</fullName>
    </alternativeName>
    <alternativeName>
        <fullName evidence="9">Signal peptidase II</fullName>
        <shortName evidence="9">SPase II</shortName>
    </alternativeName>
</protein>
<evidence type="ECO:0000256" key="7">
    <source>
        <dbReference type="ARBA" id="ARBA00022989"/>
    </source>
</evidence>
<feature type="active site" evidence="9">
    <location>
        <position position="129"/>
    </location>
</feature>
<reference evidence="11 12" key="1">
    <citation type="journal article" date="2017" name="BMC Genomics">
        <title>Comparative genomic and phylogenomic analyses of the Bifidobacteriaceae family.</title>
        <authorList>
            <person name="Lugli G.A."/>
            <person name="Milani C."/>
            <person name="Turroni F."/>
            <person name="Duranti S."/>
            <person name="Mancabelli L."/>
            <person name="Mangifesta M."/>
            <person name="Ferrario C."/>
            <person name="Modesto M."/>
            <person name="Mattarelli P."/>
            <person name="Jiri K."/>
            <person name="van Sinderen D."/>
            <person name="Ventura M."/>
        </authorList>
    </citation>
    <scope>NUCLEOTIDE SEQUENCE [LARGE SCALE GENOMIC DNA]</scope>
    <source>
        <strain evidence="11 12">LMG 21773</strain>
    </source>
</reference>